<dbReference type="GO" id="GO:0016768">
    <property type="term" value="F:spermine synthase activity"/>
    <property type="evidence" value="ECO:0007669"/>
    <property type="project" value="InterPro"/>
</dbReference>
<dbReference type="Gene3D" id="2.30.140.10">
    <property type="entry name" value="Spermidine synthase, tetramerisation domain"/>
    <property type="match status" value="1"/>
</dbReference>
<accession>A0A8W8LVZ5</accession>
<proteinExistence type="inferred from homology"/>
<dbReference type="InterPro" id="IPR030373">
    <property type="entry name" value="PABS_CS"/>
</dbReference>
<dbReference type="EnsemblMetazoa" id="G30358.1">
    <property type="protein sequence ID" value="G30358.1:cds"/>
    <property type="gene ID" value="G30358"/>
</dbReference>
<name>A0A8W8LVZ5_MAGGI</name>
<dbReference type="Pfam" id="PF17284">
    <property type="entry name" value="Spermine_synt_N"/>
    <property type="match status" value="1"/>
</dbReference>
<dbReference type="Proteomes" id="UP000005408">
    <property type="component" value="Unassembled WGS sequence"/>
</dbReference>
<dbReference type="GO" id="GO:0006597">
    <property type="term" value="P:spermine biosynthetic process"/>
    <property type="evidence" value="ECO:0007669"/>
    <property type="project" value="InterPro"/>
</dbReference>
<protein>
    <recommendedName>
        <fullName evidence="4">PABS domain-containing protein</fullName>
    </recommendedName>
</protein>
<dbReference type="CDD" id="cd02440">
    <property type="entry name" value="AdoMet_MTases"/>
    <property type="match status" value="1"/>
</dbReference>
<keyword evidence="6" id="KW-1185">Reference proteome</keyword>
<dbReference type="SUPFAM" id="SSF53335">
    <property type="entry name" value="S-adenosyl-L-methionine-dependent methyltransferases"/>
    <property type="match status" value="1"/>
</dbReference>
<evidence type="ECO:0000256" key="3">
    <source>
        <dbReference type="PROSITE-ProRule" id="PRU00354"/>
    </source>
</evidence>
<sequence length="398" mass="45106">MGTAAVLMSFTLDEETFNSKVDRETAFIMGTATVMMSFTLDQKTFNSKEAHELYQSLPNVCFEGKFKLQEVFDCGDRGDKLITATSDNGSHVVIHLYHFAYLTVDITFVVDNVDQLKPLSEPFSDKYISEVEKKVVNHLGKFIKASNSLLCPIRRGPHVTWRYAYSGDNRLQERDYEEIVFEMDSKWQNIKIAKSREFGNVLLLDDVVMLGESDLVYTETLLGIERNEFKDKTVLILGGGDGGVLHELLKMSPAYVLMAEIDEEVIKACNKHMKRVCGKTLEKLDGANFKIKIGDCVLELKEALNTGTAYDYVINDLTEDIVDSEKHSFEHQFETSSKVLELSMKILKSGGKYLARGDCLSAEYDIDRFEEDVKTLGYDFTRTDVHVPSFLETYPSIV</sequence>
<comment type="similarity">
    <text evidence="1">Belongs to the spermidine/spermine synthase family.</text>
</comment>
<organism evidence="5 6">
    <name type="scientific">Magallana gigas</name>
    <name type="common">Pacific oyster</name>
    <name type="synonym">Crassostrea gigas</name>
    <dbReference type="NCBI Taxonomy" id="29159"/>
    <lineage>
        <taxon>Eukaryota</taxon>
        <taxon>Metazoa</taxon>
        <taxon>Spiralia</taxon>
        <taxon>Lophotrochozoa</taxon>
        <taxon>Mollusca</taxon>
        <taxon>Bivalvia</taxon>
        <taxon>Autobranchia</taxon>
        <taxon>Pteriomorphia</taxon>
        <taxon>Ostreida</taxon>
        <taxon>Ostreoidea</taxon>
        <taxon>Ostreidae</taxon>
        <taxon>Magallana</taxon>
    </lineage>
</organism>
<evidence type="ECO:0000313" key="5">
    <source>
        <dbReference type="EnsemblMetazoa" id="G30358.1:cds"/>
    </source>
</evidence>
<dbReference type="Gene3D" id="3.40.50.150">
    <property type="entry name" value="Vaccinia Virus protein VP39"/>
    <property type="match status" value="1"/>
</dbReference>
<dbReference type="PANTHER" id="PTHR46315">
    <property type="entry name" value="SPERMINE SYNTHASE"/>
    <property type="match status" value="1"/>
</dbReference>
<dbReference type="PROSITE" id="PS51006">
    <property type="entry name" value="PABS_2"/>
    <property type="match status" value="1"/>
</dbReference>
<evidence type="ECO:0000256" key="1">
    <source>
        <dbReference type="ARBA" id="ARBA00007867"/>
    </source>
</evidence>
<dbReference type="InterPro" id="IPR029063">
    <property type="entry name" value="SAM-dependent_MTases_sf"/>
</dbReference>
<dbReference type="InterPro" id="IPR035246">
    <property type="entry name" value="Spermidine_synt_N"/>
</dbReference>
<feature type="domain" description="PABS" evidence="4">
    <location>
        <begin position="162"/>
        <end position="398"/>
    </location>
</feature>
<dbReference type="InterPro" id="IPR015576">
    <property type="entry name" value="Spermine_synthase_animal"/>
</dbReference>
<feature type="active site" description="Proton acceptor" evidence="3">
    <location>
        <position position="316"/>
    </location>
</feature>
<dbReference type="AlphaFoldDB" id="A0A8W8LVZ5"/>
<dbReference type="PANTHER" id="PTHR46315:SF1">
    <property type="entry name" value="SPERMINE SYNTHASE"/>
    <property type="match status" value="1"/>
</dbReference>
<dbReference type="InterPro" id="IPR030374">
    <property type="entry name" value="PABS"/>
</dbReference>
<reference evidence="5" key="1">
    <citation type="submission" date="2022-08" db="UniProtKB">
        <authorList>
            <consortium name="EnsemblMetazoa"/>
        </authorList>
    </citation>
    <scope>IDENTIFICATION</scope>
    <source>
        <strain evidence="5">05x7-T-G4-1.051#20</strain>
    </source>
</reference>
<keyword evidence="3" id="KW-0620">Polyamine biosynthesis</keyword>
<evidence type="ECO:0000259" key="4">
    <source>
        <dbReference type="PROSITE" id="PS51006"/>
    </source>
</evidence>
<dbReference type="Pfam" id="PF01564">
    <property type="entry name" value="Spermine_synth"/>
    <property type="match status" value="1"/>
</dbReference>
<evidence type="ECO:0000256" key="2">
    <source>
        <dbReference type="ARBA" id="ARBA00022679"/>
    </source>
</evidence>
<keyword evidence="2 3" id="KW-0808">Transferase</keyword>
<dbReference type="InterPro" id="IPR037163">
    <property type="entry name" value="Spermidine_synt_N_sf"/>
</dbReference>
<evidence type="ECO:0000313" key="6">
    <source>
        <dbReference type="Proteomes" id="UP000005408"/>
    </source>
</evidence>
<dbReference type="PROSITE" id="PS01330">
    <property type="entry name" value="PABS_1"/>
    <property type="match status" value="1"/>
</dbReference>